<protein>
    <submittedName>
        <fullName evidence="2">Uncharacterized protein</fullName>
    </submittedName>
</protein>
<evidence type="ECO:0000313" key="2">
    <source>
        <dbReference type="EMBL" id="PPQ76624.1"/>
    </source>
</evidence>
<sequence length="365" mass="38801">MALPTSAEPCVPSAIEASLSTATSSSYSMPSNQSPANSSTSLHFTEVDSDDEIVWGVSEGGRSTASSDAGDVSASEDDFVVLARPRSAAARHGTVDSGISTPSESAEEAGGDFEKPLSSAGLETAMKGLTLATPEPSPKKANPKSKKEKAVQQPEAVSSAGEDKKRKRKAKKKKKAARAAADAYPSPAPSPKALKTAQALVPASGTHNWFEEMSLGKFVGLGSRPIVDDYSDRQSVISFDSESVSSPTLYEEASLFISRFLSNPDAKSDSICRLTLLQSLIIELGLATPALPESLSAAKTFLKSRAFLNIKEYLAVRDQGPDAVRNLLHPSRSALIKDIKKKRNAASLKWVKQHGLQVLLVGWMR</sequence>
<accession>A0A409WDN0</accession>
<feature type="compositionally biased region" description="Low complexity" evidence="1">
    <location>
        <begin position="19"/>
        <end position="34"/>
    </location>
</feature>
<name>A0A409WDN0_9AGAR</name>
<dbReference type="AlphaFoldDB" id="A0A409WDN0"/>
<evidence type="ECO:0000256" key="1">
    <source>
        <dbReference type="SAM" id="MobiDB-lite"/>
    </source>
</evidence>
<keyword evidence="3" id="KW-1185">Reference proteome</keyword>
<feature type="region of interest" description="Disordered" evidence="1">
    <location>
        <begin position="19"/>
        <end position="193"/>
    </location>
</feature>
<reference evidence="2 3" key="1">
    <citation type="journal article" date="2018" name="Evol. Lett.">
        <title>Horizontal gene cluster transfer increased hallucinogenic mushroom diversity.</title>
        <authorList>
            <person name="Reynolds H.T."/>
            <person name="Vijayakumar V."/>
            <person name="Gluck-Thaler E."/>
            <person name="Korotkin H.B."/>
            <person name="Matheny P.B."/>
            <person name="Slot J.C."/>
        </authorList>
    </citation>
    <scope>NUCLEOTIDE SEQUENCE [LARGE SCALE GENOMIC DNA]</scope>
    <source>
        <strain evidence="2 3">SRW20</strain>
    </source>
</reference>
<comment type="caution">
    <text evidence="2">The sequence shown here is derived from an EMBL/GenBank/DDBJ whole genome shotgun (WGS) entry which is preliminary data.</text>
</comment>
<feature type="compositionally biased region" description="Basic residues" evidence="1">
    <location>
        <begin position="165"/>
        <end position="177"/>
    </location>
</feature>
<gene>
    <name evidence="2" type="ORF">CVT26_012731</name>
</gene>
<evidence type="ECO:0000313" key="3">
    <source>
        <dbReference type="Proteomes" id="UP000284706"/>
    </source>
</evidence>
<dbReference type="InParanoid" id="A0A409WDN0"/>
<dbReference type="EMBL" id="NHYE01005139">
    <property type="protein sequence ID" value="PPQ76624.1"/>
    <property type="molecule type" value="Genomic_DNA"/>
</dbReference>
<dbReference type="Proteomes" id="UP000284706">
    <property type="component" value="Unassembled WGS sequence"/>
</dbReference>
<organism evidence="2 3">
    <name type="scientific">Gymnopilus dilepis</name>
    <dbReference type="NCBI Taxonomy" id="231916"/>
    <lineage>
        <taxon>Eukaryota</taxon>
        <taxon>Fungi</taxon>
        <taxon>Dikarya</taxon>
        <taxon>Basidiomycota</taxon>
        <taxon>Agaricomycotina</taxon>
        <taxon>Agaricomycetes</taxon>
        <taxon>Agaricomycetidae</taxon>
        <taxon>Agaricales</taxon>
        <taxon>Agaricineae</taxon>
        <taxon>Hymenogastraceae</taxon>
        <taxon>Gymnopilus</taxon>
    </lineage>
</organism>
<dbReference type="OrthoDB" id="2596481at2759"/>
<proteinExistence type="predicted"/>